<dbReference type="KEGG" id="senf:GJR95_36440"/>
<dbReference type="EMBL" id="CP045997">
    <property type="protein sequence ID" value="QHW00176.1"/>
    <property type="molecule type" value="Genomic_DNA"/>
</dbReference>
<feature type="transmembrane region" description="Helical" evidence="1">
    <location>
        <begin position="82"/>
        <end position="103"/>
    </location>
</feature>
<evidence type="ECO:0008006" key="4">
    <source>
        <dbReference type="Google" id="ProtNLM"/>
    </source>
</evidence>
<feature type="transmembrane region" description="Helical" evidence="1">
    <location>
        <begin position="139"/>
        <end position="158"/>
    </location>
</feature>
<dbReference type="InterPro" id="IPR006750">
    <property type="entry name" value="YdcZ"/>
</dbReference>
<dbReference type="Pfam" id="PF04657">
    <property type="entry name" value="DMT_YdcZ"/>
    <property type="match status" value="1"/>
</dbReference>
<dbReference type="AlphaFoldDB" id="A0A6P1W572"/>
<protein>
    <recommendedName>
        <fullName evidence="4">EamA-like transporter family protein</fullName>
    </recommendedName>
</protein>
<feature type="transmembrane region" description="Helical" evidence="1">
    <location>
        <begin position="12"/>
        <end position="33"/>
    </location>
</feature>
<evidence type="ECO:0000256" key="1">
    <source>
        <dbReference type="SAM" id="Phobius"/>
    </source>
</evidence>
<keyword evidence="1" id="KW-0472">Membrane</keyword>
<dbReference type="GO" id="GO:0005886">
    <property type="term" value="C:plasma membrane"/>
    <property type="evidence" value="ECO:0007669"/>
    <property type="project" value="TreeGrafter"/>
</dbReference>
<proteinExistence type="predicted"/>
<name>A0A6P1W572_9BACT</name>
<keyword evidence="1" id="KW-1133">Transmembrane helix</keyword>
<evidence type="ECO:0000313" key="2">
    <source>
        <dbReference type="EMBL" id="QHW00176.1"/>
    </source>
</evidence>
<dbReference type="Proteomes" id="UP000464577">
    <property type="component" value="Chromosome"/>
</dbReference>
<keyword evidence="1" id="KW-0812">Transmembrane</keyword>
<feature type="transmembrane region" description="Helical" evidence="1">
    <location>
        <begin position="109"/>
        <end position="127"/>
    </location>
</feature>
<keyword evidence="3" id="KW-1185">Reference proteome</keyword>
<gene>
    <name evidence="2" type="ORF">GJR95_36440</name>
</gene>
<accession>A0A6P1W572</accession>
<dbReference type="PANTHER" id="PTHR34821:SF2">
    <property type="entry name" value="INNER MEMBRANE PROTEIN YDCZ"/>
    <property type="match status" value="1"/>
</dbReference>
<sequence>MERPIICCRFPILMNLLVFIISGIAVGMLIPLIPVYTAVLNRFTGGLYNSAPIIFGIGLVLTIGLKVLLTREVIWPVQVVKAPWYSFMGGAILAIYLLLTPLLLPRLGVGLTISLIVFGQLLMAVLIDHVGLFGNDTFPLNWPRAGGLLLIAIGVWLLKK</sequence>
<dbReference type="PANTHER" id="PTHR34821">
    <property type="entry name" value="INNER MEMBRANE PROTEIN YDCZ"/>
    <property type="match status" value="1"/>
</dbReference>
<evidence type="ECO:0000313" key="3">
    <source>
        <dbReference type="Proteomes" id="UP000464577"/>
    </source>
</evidence>
<organism evidence="2 3">
    <name type="scientific">Spirosoma endbachense</name>
    <dbReference type="NCBI Taxonomy" id="2666025"/>
    <lineage>
        <taxon>Bacteria</taxon>
        <taxon>Pseudomonadati</taxon>
        <taxon>Bacteroidota</taxon>
        <taxon>Cytophagia</taxon>
        <taxon>Cytophagales</taxon>
        <taxon>Cytophagaceae</taxon>
        <taxon>Spirosoma</taxon>
    </lineage>
</organism>
<reference evidence="2 3" key="1">
    <citation type="submission" date="2019-11" db="EMBL/GenBank/DDBJ databases">
        <title>Spirosoma endbachense sp. nov., isolated from a natural salt meadow.</title>
        <authorList>
            <person name="Rojas J."/>
            <person name="Ambika Manirajan B."/>
            <person name="Ratering S."/>
            <person name="Suarez C."/>
            <person name="Geissler-Plaum R."/>
            <person name="Schnell S."/>
        </authorList>
    </citation>
    <scope>NUCLEOTIDE SEQUENCE [LARGE SCALE GENOMIC DNA]</scope>
    <source>
        <strain evidence="2 3">I-24</strain>
    </source>
</reference>
<feature type="transmembrane region" description="Helical" evidence="1">
    <location>
        <begin position="53"/>
        <end position="70"/>
    </location>
</feature>